<dbReference type="Gene3D" id="3.40.50.150">
    <property type="entry name" value="Vaccinia Virus protein VP39"/>
    <property type="match status" value="1"/>
</dbReference>
<keyword evidence="1" id="KW-0808">Transferase</keyword>
<sequence>MKTVDRPLAAQKILKNKLRWLNAGSNTSKLQLDCIEMLLQKFPEHLTLLEIGSAYGGGVEMMAKMVGDRGTVYGYDTFEGHPRDLAVKIDDPEAYCMDMWYNNPMWGTKDLNYEYQREILDEEGLDNAILVKGRLNENSFDDIEKAHFVLMDLDMVNPSKIAYKAIKDKIVPGGFLFMHDIYPPHNLPHLHKWAYKEVVPDPMWVLEGEFLHSYLAILRRKETE</sequence>
<dbReference type="GO" id="GO:0008168">
    <property type="term" value="F:methyltransferase activity"/>
    <property type="evidence" value="ECO:0007669"/>
    <property type="project" value="UniProtKB-KW"/>
</dbReference>
<proteinExistence type="predicted"/>
<dbReference type="SUPFAM" id="SSF53335">
    <property type="entry name" value="S-adenosyl-L-methionine-dependent methyltransferases"/>
    <property type="match status" value="1"/>
</dbReference>
<gene>
    <name evidence="1" type="ORF">MM415B00619_0005</name>
</gene>
<keyword evidence="1" id="KW-0489">Methyltransferase</keyword>
<reference evidence="1" key="1">
    <citation type="submission" date="2020-03" db="EMBL/GenBank/DDBJ databases">
        <title>The deep terrestrial virosphere.</title>
        <authorList>
            <person name="Holmfeldt K."/>
            <person name="Nilsson E."/>
            <person name="Simone D."/>
            <person name="Lopez-Fernandez M."/>
            <person name="Wu X."/>
            <person name="de Brujin I."/>
            <person name="Lundin D."/>
            <person name="Andersson A."/>
            <person name="Bertilsson S."/>
            <person name="Dopson M."/>
        </authorList>
    </citation>
    <scope>NUCLEOTIDE SEQUENCE</scope>
    <source>
        <strain evidence="1">MM415B00619</strain>
    </source>
</reference>
<organism evidence="1">
    <name type="scientific">viral metagenome</name>
    <dbReference type="NCBI Taxonomy" id="1070528"/>
    <lineage>
        <taxon>unclassified sequences</taxon>
        <taxon>metagenomes</taxon>
        <taxon>organismal metagenomes</taxon>
    </lineage>
</organism>
<accession>A0A6M3J0N6</accession>
<dbReference type="InterPro" id="IPR029063">
    <property type="entry name" value="SAM-dependent_MTases_sf"/>
</dbReference>
<dbReference type="Pfam" id="PF13578">
    <property type="entry name" value="Methyltransf_24"/>
    <property type="match status" value="1"/>
</dbReference>
<evidence type="ECO:0000313" key="1">
    <source>
        <dbReference type="EMBL" id="QJA63526.1"/>
    </source>
</evidence>
<name>A0A6M3J0N6_9ZZZZ</name>
<dbReference type="EMBL" id="MT141499">
    <property type="protein sequence ID" value="QJA63526.1"/>
    <property type="molecule type" value="Genomic_DNA"/>
</dbReference>
<protein>
    <submittedName>
        <fullName evidence="1">Putative methyltransferase</fullName>
    </submittedName>
</protein>
<dbReference type="AlphaFoldDB" id="A0A6M3J0N6"/>
<dbReference type="GO" id="GO:0032259">
    <property type="term" value="P:methylation"/>
    <property type="evidence" value="ECO:0007669"/>
    <property type="project" value="UniProtKB-KW"/>
</dbReference>